<evidence type="ECO:0000313" key="8">
    <source>
        <dbReference type="EMBL" id="QJT07749.1"/>
    </source>
</evidence>
<dbReference type="GO" id="GO:0043565">
    <property type="term" value="F:sequence-specific DNA binding"/>
    <property type="evidence" value="ECO:0007669"/>
    <property type="project" value="InterPro"/>
</dbReference>
<dbReference type="SMART" id="SM00091">
    <property type="entry name" value="PAS"/>
    <property type="match status" value="1"/>
</dbReference>
<dbReference type="CDD" id="cd00009">
    <property type="entry name" value="AAA"/>
    <property type="match status" value="1"/>
</dbReference>
<evidence type="ECO:0000259" key="5">
    <source>
        <dbReference type="PROSITE" id="PS50045"/>
    </source>
</evidence>
<dbReference type="SMART" id="SM00382">
    <property type="entry name" value="AAA"/>
    <property type="match status" value="1"/>
</dbReference>
<dbReference type="InterPro" id="IPR058031">
    <property type="entry name" value="AAA_lid_NorR"/>
</dbReference>
<keyword evidence="3" id="KW-0805">Transcription regulation</keyword>
<dbReference type="NCBIfam" id="TIGR00229">
    <property type="entry name" value="sensory_box"/>
    <property type="match status" value="1"/>
</dbReference>
<proteinExistence type="predicted"/>
<evidence type="ECO:0000259" key="6">
    <source>
        <dbReference type="PROSITE" id="PS50112"/>
    </source>
</evidence>
<dbReference type="InterPro" id="IPR000014">
    <property type="entry name" value="PAS"/>
</dbReference>
<dbReference type="PROSITE" id="PS50113">
    <property type="entry name" value="PAC"/>
    <property type="match status" value="1"/>
</dbReference>
<dbReference type="SUPFAM" id="SSF55785">
    <property type="entry name" value="PYP-like sensor domain (PAS domain)"/>
    <property type="match status" value="1"/>
</dbReference>
<gene>
    <name evidence="9" type="ORF">DQK91_16350</name>
    <name evidence="8" type="ORF">E8L03_01860</name>
</gene>
<evidence type="ECO:0000256" key="3">
    <source>
        <dbReference type="ARBA" id="ARBA00023015"/>
    </source>
</evidence>
<accession>A0A6P1ZER2</accession>
<dbReference type="Pfam" id="PF13426">
    <property type="entry name" value="PAS_9"/>
    <property type="match status" value="1"/>
</dbReference>
<dbReference type="SUPFAM" id="SSF52540">
    <property type="entry name" value="P-loop containing nucleoside triphosphate hydrolases"/>
    <property type="match status" value="1"/>
</dbReference>
<dbReference type="InterPro" id="IPR002197">
    <property type="entry name" value="HTH_Fis"/>
</dbReference>
<dbReference type="GO" id="GO:0005524">
    <property type="term" value="F:ATP binding"/>
    <property type="evidence" value="ECO:0007669"/>
    <property type="project" value="UniProtKB-KW"/>
</dbReference>
<dbReference type="PROSITE" id="PS50045">
    <property type="entry name" value="SIGMA54_INTERACT_4"/>
    <property type="match status" value="1"/>
</dbReference>
<dbReference type="SUPFAM" id="SSF46689">
    <property type="entry name" value="Homeodomain-like"/>
    <property type="match status" value="1"/>
</dbReference>
<dbReference type="Pfam" id="PF00158">
    <property type="entry name" value="Sigma54_activat"/>
    <property type="match status" value="1"/>
</dbReference>
<sequence length="456" mass="50697">MKPYDLNEYWKTVVNTIQDGVMIVDPDGLIVSTNRAFEDITGYSHQDLIGERCTVLKCTSCEYARDHKGCHWCAMFRVGELRQQRCAVTRKDGSTVHVLKNAKVLRDGEGEVIGAVETMTDVSDLLEKETQIESYRKVLLAEDSYHGLIGNSPAMLKAYDMIANAAQSDAPVIIYGESGTGKELAAAAVHEASPRKDKPFVKVNCAALNEALLESELFGHVKGAYTGAHRSRTGRFELAGDGDIFLDEIGDIPLSTQVKLLRVLEDKIIERVGDHKPIPVEARIISATNRDLQALIEAGSFRRDFFYRINVIPIRMPALRERQGDIPLLAESFFRRIKLRSGKNIQGIARETMDLLVNYAWPGNVRELKSAFEYAFIACRGDMLEPGNLPGEITQKANDACPEPQQISGDIDEIKKQRLVQALQTANGNQSEAARALGISRTTVWNQMKKFNIAAE</sequence>
<dbReference type="EMBL" id="CP039543">
    <property type="protein sequence ID" value="QJT07749.1"/>
    <property type="molecule type" value="Genomic_DNA"/>
</dbReference>
<dbReference type="FunFam" id="3.40.50.300:FF:000006">
    <property type="entry name" value="DNA-binding transcriptional regulator NtrC"/>
    <property type="match status" value="1"/>
</dbReference>
<dbReference type="Pfam" id="PF02954">
    <property type="entry name" value="HTH_8"/>
    <property type="match status" value="1"/>
</dbReference>
<evidence type="ECO:0000313" key="11">
    <source>
        <dbReference type="Proteomes" id="UP000503251"/>
    </source>
</evidence>
<protein>
    <submittedName>
        <fullName evidence="8">PAS domain S-box protein</fullName>
    </submittedName>
    <submittedName>
        <fullName evidence="9">Sigma-54-dependent Fis family transcriptional regulator</fullName>
    </submittedName>
</protein>
<dbReference type="InterPro" id="IPR000700">
    <property type="entry name" value="PAS-assoc_C"/>
</dbReference>
<evidence type="ECO:0000256" key="4">
    <source>
        <dbReference type="ARBA" id="ARBA00023163"/>
    </source>
</evidence>
<dbReference type="Proteomes" id="UP000434052">
    <property type="component" value="Unassembled WGS sequence"/>
</dbReference>
<evidence type="ECO:0000313" key="9">
    <source>
        <dbReference type="EMBL" id="TVM32101.1"/>
    </source>
</evidence>
<dbReference type="InterPro" id="IPR002078">
    <property type="entry name" value="Sigma_54_int"/>
</dbReference>
<evidence type="ECO:0000256" key="2">
    <source>
        <dbReference type="ARBA" id="ARBA00022840"/>
    </source>
</evidence>
<dbReference type="Gene3D" id="1.10.10.60">
    <property type="entry name" value="Homeodomain-like"/>
    <property type="match status" value="1"/>
</dbReference>
<dbReference type="Gene3D" id="3.30.450.20">
    <property type="entry name" value="PAS domain"/>
    <property type="match status" value="1"/>
</dbReference>
<feature type="domain" description="Sigma-54 factor interaction" evidence="5">
    <location>
        <begin position="148"/>
        <end position="377"/>
    </location>
</feature>
<dbReference type="Proteomes" id="UP000503251">
    <property type="component" value="Chromosome"/>
</dbReference>
<dbReference type="InterPro" id="IPR035965">
    <property type="entry name" value="PAS-like_dom_sf"/>
</dbReference>
<dbReference type="InterPro" id="IPR003593">
    <property type="entry name" value="AAA+_ATPase"/>
</dbReference>
<dbReference type="RefSeq" id="WP_144306466.1">
    <property type="nucleotide sequence ID" value="NZ_CP039543.1"/>
</dbReference>
<dbReference type="EMBL" id="QMIF01000012">
    <property type="protein sequence ID" value="TVM32101.1"/>
    <property type="molecule type" value="Genomic_DNA"/>
</dbReference>
<evidence type="ECO:0000259" key="7">
    <source>
        <dbReference type="PROSITE" id="PS50113"/>
    </source>
</evidence>
<feature type="domain" description="PAS" evidence="6">
    <location>
        <begin position="6"/>
        <end position="51"/>
    </location>
</feature>
<dbReference type="CDD" id="cd00130">
    <property type="entry name" value="PAS"/>
    <property type="match status" value="1"/>
</dbReference>
<dbReference type="InterPro" id="IPR027417">
    <property type="entry name" value="P-loop_NTPase"/>
</dbReference>
<dbReference type="PANTHER" id="PTHR32071">
    <property type="entry name" value="TRANSCRIPTIONAL REGULATORY PROTEIN"/>
    <property type="match status" value="1"/>
</dbReference>
<feature type="domain" description="PAC" evidence="7">
    <location>
        <begin position="82"/>
        <end position="134"/>
    </location>
</feature>
<reference evidence="8 11" key="2">
    <citation type="submission" date="2019-04" db="EMBL/GenBank/DDBJ databases">
        <title>Isolation and culture of sulfate reducing bacteria from the cold seep of the South China Sea.</title>
        <authorList>
            <person name="Sun C."/>
            <person name="Liu R."/>
        </authorList>
    </citation>
    <scope>NUCLEOTIDE SEQUENCE [LARGE SCALE GENOMIC DNA]</scope>
    <source>
        <strain evidence="8 11">CS1</strain>
    </source>
</reference>
<evidence type="ECO:0000256" key="1">
    <source>
        <dbReference type="ARBA" id="ARBA00022741"/>
    </source>
</evidence>
<dbReference type="Gene3D" id="3.40.50.300">
    <property type="entry name" value="P-loop containing nucleotide triphosphate hydrolases"/>
    <property type="match status" value="1"/>
</dbReference>
<name>A0A6P1ZER2_9BACT</name>
<dbReference type="AlphaFoldDB" id="A0A6P1ZER2"/>
<dbReference type="Pfam" id="PF25601">
    <property type="entry name" value="AAA_lid_14"/>
    <property type="match status" value="1"/>
</dbReference>
<organism evidence="9 10">
    <name type="scientific">Oceanidesulfovibrio marinus</name>
    <dbReference type="NCBI Taxonomy" id="370038"/>
    <lineage>
        <taxon>Bacteria</taxon>
        <taxon>Pseudomonadati</taxon>
        <taxon>Thermodesulfobacteriota</taxon>
        <taxon>Desulfovibrionia</taxon>
        <taxon>Desulfovibrionales</taxon>
        <taxon>Desulfovibrionaceae</taxon>
        <taxon>Oceanidesulfovibrio</taxon>
    </lineage>
</organism>
<dbReference type="OrthoDB" id="9763792at2"/>
<evidence type="ECO:0000313" key="10">
    <source>
        <dbReference type="Proteomes" id="UP000434052"/>
    </source>
</evidence>
<keyword evidence="1" id="KW-0547">Nucleotide-binding</keyword>
<dbReference type="PROSITE" id="PS50112">
    <property type="entry name" value="PAS"/>
    <property type="match status" value="1"/>
</dbReference>
<dbReference type="InterPro" id="IPR009057">
    <property type="entry name" value="Homeodomain-like_sf"/>
</dbReference>
<reference evidence="9 10" key="1">
    <citation type="submission" date="2018-06" db="EMBL/GenBank/DDBJ databases">
        <title>Complete genome of Desulfovibrio marinus P48SEP.</title>
        <authorList>
            <person name="Crispim J.S."/>
            <person name="Vidigal P.M.P."/>
            <person name="Silva L.C.F."/>
            <person name="Araujo L.C."/>
            <person name="Laguardia C.N."/>
            <person name="Dias R.S."/>
            <person name="Sousa M.P."/>
            <person name="Paula S.O."/>
            <person name="Silva C."/>
        </authorList>
    </citation>
    <scope>NUCLEOTIDE SEQUENCE [LARGE SCALE GENOMIC DNA]</scope>
    <source>
        <strain evidence="9 10">P48SEP</strain>
    </source>
</reference>
<dbReference type="GO" id="GO:0006355">
    <property type="term" value="P:regulation of DNA-templated transcription"/>
    <property type="evidence" value="ECO:0007669"/>
    <property type="project" value="InterPro"/>
</dbReference>
<keyword evidence="2" id="KW-0067">ATP-binding</keyword>
<dbReference type="Gene3D" id="1.10.8.60">
    <property type="match status" value="1"/>
</dbReference>
<keyword evidence="4" id="KW-0804">Transcription</keyword>
<keyword evidence="11" id="KW-1185">Reference proteome</keyword>
<dbReference type="PRINTS" id="PR01590">
    <property type="entry name" value="HTHFIS"/>
</dbReference>